<sequence>MYSEKLFCFSFSETGLAAIVNKLKDKRFIKDFLLINLLTPP</sequence>
<protein>
    <submittedName>
        <fullName evidence="1">Uncharacterized protein</fullName>
    </submittedName>
</protein>
<keyword evidence="2" id="KW-1185">Reference proteome</keyword>
<dbReference type="Proteomes" id="UP000012099">
    <property type="component" value="Unassembled WGS sequence"/>
</dbReference>
<accession>A0ABN0J6X6</accession>
<evidence type="ECO:0000313" key="2">
    <source>
        <dbReference type="Proteomes" id="UP000012099"/>
    </source>
</evidence>
<dbReference type="EMBL" id="AHMH02000005">
    <property type="protein sequence ID" value="EMN02757.1"/>
    <property type="molecule type" value="Genomic_DNA"/>
</dbReference>
<comment type="caution">
    <text evidence="1">The sequence shown here is derived from an EMBL/GenBank/DDBJ whole genome shotgun (WGS) entry which is preliminary data.</text>
</comment>
<evidence type="ECO:0000313" key="1">
    <source>
        <dbReference type="EMBL" id="EMN02757.1"/>
    </source>
</evidence>
<proteinExistence type="predicted"/>
<gene>
    <name evidence="1" type="ORF">LEP1GSC035_2181</name>
</gene>
<reference evidence="1 2" key="1">
    <citation type="submission" date="2013-01" db="EMBL/GenBank/DDBJ databases">
        <authorList>
            <person name="Harkins D.M."/>
            <person name="Durkin A.S."/>
            <person name="Brinkac L.M."/>
            <person name="Haft D.H."/>
            <person name="Selengut J.D."/>
            <person name="Sanka R."/>
            <person name="DePew J."/>
            <person name="Purushe J."/>
            <person name="Whelen A.C."/>
            <person name="Vinetz J.M."/>
            <person name="Sutton G.G."/>
            <person name="Nierman W.C."/>
            <person name="Fouts D.E."/>
        </authorList>
    </citation>
    <scope>NUCLEOTIDE SEQUENCE [LARGE SCALE GENOMIC DNA]</scope>
    <source>
        <strain evidence="1 2">2007001578</strain>
    </source>
</reference>
<name>A0ABN0J6X6_9LEPT</name>
<organism evidence="1 2">
    <name type="scientific">Leptospira noguchii str. 2007001578</name>
    <dbReference type="NCBI Taxonomy" id="1049974"/>
    <lineage>
        <taxon>Bacteria</taxon>
        <taxon>Pseudomonadati</taxon>
        <taxon>Spirochaetota</taxon>
        <taxon>Spirochaetia</taxon>
        <taxon>Leptospirales</taxon>
        <taxon>Leptospiraceae</taxon>
        <taxon>Leptospira</taxon>
    </lineage>
</organism>